<dbReference type="AlphaFoldDB" id="A0A8J5IKM8"/>
<accession>A0A8J5IKM8</accession>
<name>A0A8J5IKM8_9STRA</name>
<proteinExistence type="predicted"/>
<evidence type="ECO:0000313" key="1">
    <source>
        <dbReference type="EMBL" id="KAG6954609.1"/>
    </source>
</evidence>
<dbReference type="Proteomes" id="UP000709295">
    <property type="component" value="Unassembled WGS sequence"/>
</dbReference>
<comment type="caution">
    <text evidence="1">The sequence shown here is derived from an EMBL/GenBank/DDBJ whole genome shotgun (WGS) entry which is preliminary data.</text>
</comment>
<feature type="non-terminal residue" evidence="1">
    <location>
        <position position="137"/>
    </location>
</feature>
<reference evidence="1" key="1">
    <citation type="submission" date="2021-01" db="EMBL/GenBank/DDBJ databases">
        <title>Phytophthora aleatoria, a newly-described species from Pinus radiata is distinct from Phytophthora cactorum isolates based on comparative genomics.</title>
        <authorList>
            <person name="Mcdougal R."/>
            <person name="Panda P."/>
            <person name="Williams N."/>
            <person name="Studholme D.J."/>
        </authorList>
    </citation>
    <scope>NUCLEOTIDE SEQUENCE</scope>
    <source>
        <strain evidence="1">NZFS 4037</strain>
    </source>
</reference>
<evidence type="ECO:0008006" key="3">
    <source>
        <dbReference type="Google" id="ProtNLM"/>
    </source>
</evidence>
<sequence>GLFKASWSWRKPFLRRHKLSIRRRTREGQSTPANAEQKTETLTKQVRLEMQELGLSVVYNADQTGVNYEYVPTTTIPTHGVKTGWVKFAGKRKERVAAMLLAVSDGTKREAFSFSRLAHQPSPILRKVMRHGFGRRL</sequence>
<dbReference type="EMBL" id="JAENGY010000931">
    <property type="protein sequence ID" value="KAG6954609.1"/>
    <property type="molecule type" value="Genomic_DNA"/>
</dbReference>
<evidence type="ECO:0000313" key="2">
    <source>
        <dbReference type="Proteomes" id="UP000709295"/>
    </source>
</evidence>
<keyword evidence="2" id="KW-1185">Reference proteome</keyword>
<organism evidence="1 2">
    <name type="scientific">Phytophthora aleatoria</name>
    <dbReference type="NCBI Taxonomy" id="2496075"/>
    <lineage>
        <taxon>Eukaryota</taxon>
        <taxon>Sar</taxon>
        <taxon>Stramenopiles</taxon>
        <taxon>Oomycota</taxon>
        <taxon>Peronosporomycetes</taxon>
        <taxon>Peronosporales</taxon>
        <taxon>Peronosporaceae</taxon>
        <taxon>Phytophthora</taxon>
    </lineage>
</organism>
<gene>
    <name evidence="1" type="ORF">JG688_00012265</name>
</gene>
<protein>
    <recommendedName>
        <fullName evidence="3">HTH CENPB-type domain-containing protein</fullName>
    </recommendedName>
</protein>